<keyword evidence="1" id="KW-0812">Transmembrane</keyword>
<name>A0AAV2AP24_9ARAC</name>
<reference evidence="2 3" key="1">
    <citation type="submission" date="2024-04" db="EMBL/GenBank/DDBJ databases">
        <authorList>
            <person name="Rising A."/>
            <person name="Reimegard J."/>
            <person name="Sonavane S."/>
            <person name="Akerstrom W."/>
            <person name="Nylinder S."/>
            <person name="Hedman E."/>
            <person name="Kallberg Y."/>
        </authorList>
    </citation>
    <scope>NUCLEOTIDE SEQUENCE [LARGE SCALE GENOMIC DNA]</scope>
</reference>
<evidence type="ECO:0000313" key="3">
    <source>
        <dbReference type="Proteomes" id="UP001497382"/>
    </source>
</evidence>
<sequence length="75" mass="8432">MLGIMGALFRTRGAAFAEDLELEEVDENFVSEMNAKYLEIAYNCLIAAGLYVITLGFAFWQYKLNVQDGSLDPLF</sequence>
<dbReference type="AlphaFoldDB" id="A0AAV2AP24"/>
<proteinExistence type="predicted"/>
<keyword evidence="1" id="KW-1133">Transmembrane helix</keyword>
<gene>
    <name evidence="2" type="ORF">LARSCL_LOCUS13809</name>
</gene>
<evidence type="ECO:0000256" key="1">
    <source>
        <dbReference type="SAM" id="Phobius"/>
    </source>
</evidence>
<keyword evidence="1" id="KW-0472">Membrane</keyword>
<dbReference type="EMBL" id="CAXIEN010000192">
    <property type="protein sequence ID" value="CAL1285612.1"/>
    <property type="molecule type" value="Genomic_DNA"/>
</dbReference>
<feature type="transmembrane region" description="Helical" evidence="1">
    <location>
        <begin position="41"/>
        <end position="60"/>
    </location>
</feature>
<protein>
    <submittedName>
        <fullName evidence="2">Uncharacterized protein</fullName>
    </submittedName>
</protein>
<dbReference type="Proteomes" id="UP001497382">
    <property type="component" value="Unassembled WGS sequence"/>
</dbReference>
<comment type="caution">
    <text evidence="2">The sequence shown here is derived from an EMBL/GenBank/DDBJ whole genome shotgun (WGS) entry which is preliminary data.</text>
</comment>
<keyword evidence="3" id="KW-1185">Reference proteome</keyword>
<organism evidence="2 3">
    <name type="scientific">Larinioides sclopetarius</name>
    <dbReference type="NCBI Taxonomy" id="280406"/>
    <lineage>
        <taxon>Eukaryota</taxon>
        <taxon>Metazoa</taxon>
        <taxon>Ecdysozoa</taxon>
        <taxon>Arthropoda</taxon>
        <taxon>Chelicerata</taxon>
        <taxon>Arachnida</taxon>
        <taxon>Araneae</taxon>
        <taxon>Araneomorphae</taxon>
        <taxon>Entelegynae</taxon>
        <taxon>Araneoidea</taxon>
        <taxon>Araneidae</taxon>
        <taxon>Larinioides</taxon>
    </lineage>
</organism>
<accession>A0AAV2AP24</accession>
<evidence type="ECO:0000313" key="2">
    <source>
        <dbReference type="EMBL" id="CAL1285612.1"/>
    </source>
</evidence>